<comment type="caution">
    <text evidence="1">The sequence shown here is derived from an EMBL/GenBank/DDBJ whole genome shotgun (WGS) entry which is preliminary data.</text>
</comment>
<reference evidence="1 2" key="1">
    <citation type="submission" date="2018-01" db="EMBL/GenBank/DDBJ databases">
        <authorList>
            <person name="Clerissi C."/>
        </authorList>
    </citation>
    <scope>NUCLEOTIDE SEQUENCE [LARGE SCALE GENOMIC DNA]</scope>
    <source>
        <strain evidence="1">Cupriavidus taiwanensis STM 6021</strain>
        <plasmid evidence="2">cbm2594_p</plasmid>
    </source>
</reference>
<gene>
    <name evidence="1" type="ORF">CBM2594_P160003</name>
</gene>
<proteinExistence type="predicted"/>
<dbReference type="Proteomes" id="UP000257139">
    <property type="component" value="Plasmid CBM2594_p"/>
</dbReference>
<evidence type="ECO:0000313" key="2">
    <source>
        <dbReference type="Proteomes" id="UP000257139"/>
    </source>
</evidence>
<geneLocation type="plasmid" evidence="2">
    <name>cbm2594_p</name>
</geneLocation>
<organism evidence="1 2">
    <name type="scientific">Cupriavidus taiwanensis</name>
    <dbReference type="NCBI Taxonomy" id="164546"/>
    <lineage>
        <taxon>Bacteria</taxon>
        <taxon>Pseudomonadati</taxon>
        <taxon>Pseudomonadota</taxon>
        <taxon>Betaproteobacteria</taxon>
        <taxon>Burkholderiales</taxon>
        <taxon>Burkholderiaceae</taxon>
        <taxon>Cupriavidus</taxon>
    </lineage>
</organism>
<dbReference type="AlphaFoldDB" id="A0A7Z7NQZ9"/>
<protein>
    <submittedName>
        <fullName evidence="1">Uncharacterized protein</fullName>
    </submittedName>
</protein>
<evidence type="ECO:0000313" key="1">
    <source>
        <dbReference type="EMBL" id="SPC25185.1"/>
    </source>
</evidence>
<accession>A0A7Z7NQZ9</accession>
<sequence length="20" mass="2529">MFRFDEGLKVYLHREAVDFR</sequence>
<name>A0A7Z7NQZ9_9BURK</name>
<dbReference type="EMBL" id="OGUU01000021">
    <property type="protein sequence ID" value="SPC25185.1"/>
    <property type="molecule type" value="Genomic_DNA"/>
</dbReference>